<dbReference type="Gene3D" id="3.30.30.80">
    <property type="entry name" value="probable RNA-binding protein from clostridium symbiosum atcc 14940"/>
    <property type="match status" value="1"/>
</dbReference>
<dbReference type="InterPro" id="IPR015946">
    <property type="entry name" value="KH_dom-like_a/b"/>
</dbReference>
<dbReference type="InterPro" id="IPR034079">
    <property type="entry name" value="R3H_KhpB"/>
</dbReference>
<evidence type="ECO:0000256" key="4">
    <source>
        <dbReference type="ARBA" id="ARBA00023186"/>
    </source>
</evidence>
<evidence type="ECO:0000313" key="9">
    <source>
        <dbReference type="Proteomes" id="UP001139263"/>
    </source>
</evidence>
<proteinExistence type="inferred from homology"/>
<evidence type="ECO:0000313" key="8">
    <source>
        <dbReference type="EMBL" id="MCI0183282.1"/>
    </source>
</evidence>
<keyword evidence="1 6" id="KW-0963">Cytoplasm</keyword>
<evidence type="ECO:0000256" key="5">
    <source>
        <dbReference type="ARBA" id="ARBA00023316"/>
    </source>
</evidence>
<dbReference type="EMBL" id="JALBUF010000004">
    <property type="protein sequence ID" value="MCI0183282.1"/>
    <property type="molecule type" value="Genomic_DNA"/>
</dbReference>
<dbReference type="Proteomes" id="UP001139263">
    <property type="component" value="Unassembled WGS sequence"/>
</dbReference>
<dbReference type="InterPro" id="IPR032782">
    <property type="entry name" value="KhpB_N"/>
</dbReference>
<keyword evidence="4 6" id="KW-0143">Chaperone</keyword>
<comment type="domain">
    <text evidence="6">Has an N-terminal Jag-N domain and 2 RNA-binding domains (KH and R3H).</text>
</comment>
<dbReference type="SMART" id="SM00393">
    <property type="entry name" value="R3H"/>
    <property type="match status" value="1"/>
</dbReference>
<evidence type="ECO:0000256" key="2">
    <source>
        <dbReference type="ARBA" id="ARBA00022884"/>
    </source>
</evidence>
<keyword evidence="3 6" id="KW-0133">Cell shape</keyword>
<dbReference type="HAMAP" id="MF_00867">
    <property type="entry name" value="KhpB"/>
    <property type="match status" value="1"/>
</dbReference>
<protein>
    <recommendedName>
        <fullName evidence="6">RNA-binding protein KhpB</fullName>
    </recommendedName>
    <alternativeName>
        <fullName evidence="6">RNA-binding protein EloR</fullName>
    </alternativeName>
</protein>
<dbReference type="GO" id="GO:0003723">
    <property type="term" value="F:RNA binding"/>
    <property type="evidence" value="ECO:0007669"/>
    <property type="project" value="UniProtKB-UniRule"/>
</dbReference>
<comment type="caution">
    <text evidence="6">Lacks conserved residue(s) required for the propagation of feature annotation.</text>
</comment>
<keyword evidence="9" id="KW-1185">Reference proteome</keyword>
<organism evidence="8 9">
    <name type="scientific">Sulfoacidibacillus ferrooxidans</name>
    <dbReference type="NCBI Taxonomy" id="2005001"/>
    <lineage>
        <taxon>Bacteria</taxon>
        <taxon>Bacillati</taxon>
        <taxon>Bacillota</taxon>
        <taxon>Bacilli</taxon>
        <taxon>Bacillales</taxon>
        <taxon>Alicyclobacillaceae</taxon>
        <taxon>Sulfoacidibacillus</taxon>
    </lineage>
</organism>
<keyword evidence="2 6" id="KW-0694">RNA-binding</keyword>
<dbReference type="RefSeq" id="WP_241713354.1">
    <property type="nucleotide sequence ID" value="NZ_JALBUF010000004.1"/>
</dbReference>
<dbReference type="GO" id="GO:0005737">
    <property type="term" value="C:cytoplasm"/>
    <property type="evidence" value="ECO:0007669"/>
    <property type="project" value="UniProtKB-SubCell"/>
</dbReference>
<dbReference type="GO" id="GO:0008360">
    <property type="term" value="P:regulation of cell shape"/>
    <property type="evidence" value="ECO:0007669"/>
    <property type="project" value="UniProtKB-KW"/>
</dbReference>
<dbReference type="InterPro" id="IPR036867">
    <property type="entry name" value="R3H_dom_sf"/>
</dbReference>
<comment type="similarity">
    <text evidence="6">Belongs to the KhpB RNA-binding protein family.</text>
</comment>
<dbReference type="NCBIfam" id="NF041568">
    <property type="entry name" value="Jag_EloR"/>
    <property type="match status" value="1"/>
</dbReference>
<dbReference type="InterPro" id="IPR038008">
    <property type="entry name" value="Jag_KH"/>
</dbReference>
<dbReference type="PROSITE" id="PS51061">
    <property type="entry name" value="R3H"/>
    <property type="match status" value="1"/>
</dbReference>
<comment type="subcellular location">
    <subcellularLocation>
        <location evidence="6">Cytoplasm</location>
    </subcellularLocation>
</comment>
<dbReference type="Gene3D" id="3.30.300.20">
    <property type="match status" value="1"/>
</dbReference>
<comment type="caution">
    <text evidence="8">The sequence shown here is derived from an EMBL/GenBank/DDBJ whole genome shotgun (WGS) entry which is preliminary data.</text>
</comment>
<reference evidence="8" key="1">
    <citation type="submission" date="2022-03" db="EMBL/GenBank/DDBJ databases">
        <title>Draft Genome Sequence of Firmicute Strain S0AB, a Heterotrophic Iron/Sulfur-Oxidizing Extreme Acidophile.</title>
        <authorList>
            <person name="Vergara E."/>
            <person name="Pakostova E."/>
            <person name="Johnson D.B."/>
            <person name="Holmes D.S."/>
        </authorList>
    </citation>
    <scope>NUCLEOTIDE SEQUENCE</scope>
    <source>
        <strain evidence="8">S0AB</strain>
    </source>
</reference>
<dbReference type="CDD" id="cd02644">
    <property type="entry name" value="R3H_jag"/>
    <property type="match status" value="1"/>
</dbReference>
<dbReference type="SMART" id="SM01245">
    <property type="entry name" value="Jag_N"/>
    <property type="match status" value="1"/>
</dbReference>
<dbReference type="CDD" id="cd02414">
    <property type="entry name" value="KH-II_Jag"/>
    <property type="match status" value="1"/>
</dbReference>
<dbReference type="InterPro" id="IPR039247">
    <property type="entry name" value="KhpB"/>
</dbReference>
<dbReference type="PANTHER" id="PTHR35800">
    <property type="entry name" value="PROTEIN JAG"/>
    <property type="match status" value="1"/>
</dbReference>
<dbReference type="PANTHER" id="PTHR35800:SF1">
    <property type="entry name" value="RNA-BINDING PROTEIN KHPB"/>
    <property type="match status" value="1"/>
</dbReference>
<dbReference type="Gene3D" id="3.30.1370.50">
    <property type="entry name" value="R3H-like domain"/>
    <property type="match status" value="1"/>
</dbReference>
<sequence length="218" mass="24425">MRMISVSAATVELAVADGLKQLKVGRERAEVIVKTAPSKGFLGFGARHAVVEICIIEDPVKDAELFLREMFVAMRMAVKVEKKSKGRDVTFELSGDRVALLIGKHGKTLDAIQVLVNAIGNKYAVKSYRFVIDAQGYRERHRQKLIYDAKKLADKAVILGREIYLEPMVSSDRKVIHAALQSRKDVFTQSRGEEPKRAIVIIPQSLRVKDHSSRELVQ</sequence>
<gene>
    <name evidence="6" type="primary">khpB</name>
    <name evidence="6" type="synonym">eloR</name>
    <name evidence="8" type="ORF">MM817_01555</name>
</gene>
<dbReference type="GO" id="GO:0071555">
    <property type="term" value="P:cell wall organization"/>
    <property type="evidence" value="ECO:0007669"/>
    <property type="project" value="UniProtKB-KW"/>
</dbReference>
<comment type="function">
    <text evidence="6">A probable RNA chaperone. Forms a complex with KhpA which binds to cellular RNA and controls its expression. Plays a role in peptidoglycan (PG) homeostasis and cell length regulation.</text>
</comment>
<evidence type="ECO:0000259" key="7">
    <source>
        <dbReference type="PROSITE" id="PS51061"/>
    </source>
</evidence>
<feature type="domain" description="R3H" evidence="7">
    <location>
        <begin position="139"/>
        <end position="205"/>
    </location>
</feature>
<accession>A0A9X2AEF1</accession>
<dbReference type="SUPFAM" id="SSF82708">
    <property type="entry name" value="R3H domain"/>
    <property type="match status" value="1"/>
</dbReference>
<dbReference type="GO" id="GO:0009252">
    <property type="term" value="P:peptidoglycan biosynthetic process"/>
    <property type="evidence" value="ECO:0007669"/>
    <property type="project" value="UniProtKB-UniRule"/>
</dbReference>
<dbReference type="AlphaFoldDB" id="A0A9X2AEF1"/>
<dbReference type="Pfam" id="PF14804">
    <property type="entry name" value="Jag_N"/>
    <property type="match status" value="1"/>
</dbReference>
<dbReference type="InterPro" id="IPR001374">
    <property type="entry name" value="R3H_dom"/>
</dbReference>
<comment type="subunit">
    <text evidence="6">Forms a complex with KhpA.</text>
</comment>
<dbReference type="Pfam" id="PF01424">
    <property type="entry name" value="R3H"/>
    <property type="match status" value="1"/>
</dbReference>
<evidence type="ECO:0000256" key="6">
    <source>
        <dbReference type="HAMAP-Rule" id="MF_00867"/>
    </source>
</evidence>
<evidence type="ECO:0000256" key="1">
    <source>
        <dbReference type="ARBA" id="ARBA00022490"/>
    </source>
</evidence>
<dbReference type="InterPro" id="IPR038247">
    <property type="entry name" value="Jag_N_dom_sf"/>
</dbReference>
<name>A0A9X2AEF1_9BACL</name>
<dbReference type="Pfam" id="PF13083">
    <property type="entry name" value="KH_KhpA-B"/>
    <property type="match status" value="1"/>
</dbReference>
<evidence type="ECO:0000256" key="3">
    <source>
        <dbReference type="ARBA" id="ARBA00022960"/>
    </source>
</evidence>
<keyword evidence="5 6" id="KW-0961">Cell wall biogenesis/degradation</keyword>